<dbReference type="InterPro" id="IPR016024">
    <property type="entry name" value="ARM-type_fold"/>
</dbReference>
<dbReference type="Pfam" id="PF00514">
    <property type="entry name" value="Arm"/>
    <property type="match status" value="1"/>
</dbReference>
<dbReference type="Gramene" id="scaffold_601802.1">
    <property type="protein sequence ID" value="scaffold_601802.1"/>
    <property type="gene ID" value="scaffold_601802.1"/>
</dbReference>
<name>D7LX12_ARALL</name>
<dbReference type="Gene3D" id="1.25.10.10">
    <property type="entry name" value="Leucine-rich Repeat Variant"/>
    <property type="match status" value="1"/>
</dbReference>
<proteinExistence type="predicted"/>
<dbReference type="SUPFAM" id="SSF48371">
    <property type="entry name" value="ARM repeat"/>
    <property type="match status" value="1"/>
</dbReference>
<evidence type="ECO:0000256" key="1">
    <source>
        <dbReference type="ARBA" id="ARBA00022737"/>
    </source>
</evidence>
<dbReference type="STRING" id="81972.D7LX12"/>
<evidence type="ECO:0000256" key="3">
    <source>
        <dbReference type="PROSITE-ProRule" id="PRU00259"/>
    </source>
</evidence>
<keyword evidence="2" id="KW-0833">Ubl conjugation pathway</keyword>
<accession>D7LX12</accession>
<sequence length="112" mass="11986">MAFCLLGQAYHRFGAYGAIPHLVKLIKHGSPQSKADAVMALSNLSTVTNTLNMISEAKPKGFDFLENGTLQGREHAVGALLTLCQSGMSKYREPIPSEGVIPSLLELTVQGT</sequence>
<dbReference type="PANTHER" id="PTHR23315:SF65">
    <property type="entry name" value="ARM REPEAT SUPERFAMILY PROTEIN"/>
    <property type="match status" value="1"/>
</dbReference>
<dbReference type="PROSITE" id="PS50176">
    <property type="entry name" value="ARM_REPEAT"/>
    <property type="match status" value="1"/>
</dbReference>
<dbReference type="PANTHER" id="PTHR23315">
    <property type="entry name" value="U BOX DOMAIN-CONTAINING"/>
    <property type="match status" value="1"/>
</dbReference>
<dbReference type="AlphaFoldDB" id="D7LX12"/>
<organism evidence="5">
    <name type="scientific">Arabidopsis lyrata subsp. lyrata</name>
    <name type="common">Lyre-leaved rock-cress</name>
    <dbReference type="NCBI Taxonomy" id="81972"/>
    <lineage>
        <taxon>Eukaryota</taxon>
        <taxon>Viridiplantae</taxon>
        <taxon>Streptophyta</taxon>
        <taxon>Embryophyta</taxon>
        <taxon>Tracheophyta</taxon>
        <taxon>Spermatophyta</taxon>
        <taxon>Magnoliopsida</taxon>
        <taxon>eudicotyledons</taxon>
        <taxon>Gunneridae</taxon>
        <taxon>Pentapetalae</taxon>
        <taxon>rosids</taxon>
        <taxon>malvids</taxon>
        <taxon>Brassicales</taxon>
        <taxon>Brassicaceae</taxon>
        <taxon>Camelineae</taxon>
        <taxon>Arabidopsis</taxon>
    </lineage>
</organism>
<protein>
    <submittedName>
        <fullName evidence="4">Uncharacterized protein</fullName>
    </submittedName>
</protein>
<evidence type="ECO:0000313" key="4">
    <source>
        <dbReference type="EMBL" id="EFH48028.1"/>
    </source>
</evidence>
<dbReference type="Proteomes" id="UP000008694">
    <property type="component" value="Unassembled WGS sequence"/>
</dbReference>
<keyword evidence="5" id="KW-1185">Reference proteome</keyword>
<dbReference type="InterPro" id="IPR000225">
    <property type="entry name" value="Armadillo"/>
</dbReference>
<feature type="repeat" description="ARM" evidence="3">
    <location>
        <begin position="17"/>
        <end position="45"/>
    </location>
</feature>
<dbReference type="InterPro" id="IPR011989">
    <property type="entry name" value="ARM-like"/>
</dbReference>
<dbReference type="EMBL" id="GL348718">
    <property type="protein sequence ID" value="EFH48028.1"/>
    <property type="molecule type" value="Genomic_DNA"/>
</dbReference>
<keyword evidence="1" id="KW-0677">Repeat</keyword>
<gene>
    <name evidence="4" type="ORF">ARALYDRAFT_909745</name>
</gene>
<evidence type="ECO:0000313" key="5">
    <source>
        <dbReference type="Proteomes" id="UP000008694"/>
    </source>
</evidence>
<dbReference type="HOGENOM" id="CLU_2149294_0_0_1"/>
<reference evidence="5" key="1">
    <citation type="journal article" date="2011" name="Nat. Genet.">
        <title>The Arabidopsis lyrata genome sequence and the basis of rapid genome size change.</title>
        <authorList>
            <person name="Hu T.T."/>
            <person name="Pattyn P."/>
            <person name="Bakker E.G."/>
            <person name="Cao J."/>
            <person name="Cheng J.-F."/>
            <person name="Clark R.M."/>
            <person name="Fahlgren N."/>
            <person name="Fawcett J.A."/>
            <person name="Grimwood J."/>
            <person name="Gundlach H."/>
            <person name="Haberer G."/>
            <person name="Hollister J.D."/>
            <person name="Ossowski S."/>
            <person name="Ottilar R.P."/>
            <person name="Salamov A.A."/>
            <person name="Schneeberger K."/>
            <person name="Spannagl M."/>
            <person name="Wang X."/>
            <person name="Yang L."/>
            <person name="Nasrallah M.E."/>
            <person name="Bergelson J."/>
            <person name="Carrington J.C."/>
            <person name="Gaut B.S."/>
            <person name="Schmutz J."/>
            <person name="Mayer K.F.X."/>
            <person name="Van de Peer Y."/>
            <person name="Grigoriev I.V."/>
            <person name="Nordborg M."/>
            <person name="Weigel D."/>
            <person name="Guo Y.-L."/>
        </authorList>
    </citation>
    <scope>NUCLEOTIDE SEQUENCE [LARGE SCALE GENOMIC DNA]</scope>
    <source>
        <strain evidence="5">cv. MN47</strain>
    </source>
</reference>
<evidence type="ECO:0000256" key="2">
    <source>
        <dbReference type="ARBA" id="ARBA00022786"/>
    </source>
</evidence>
<dbReference type="eggNOG" id="KOG0167">
    <property type="taxonomic scope" value="Eukaryota"/>
</dbReference>